<keyword evidence="4" id="KW-0472">Membrane</keyword>
<feature type="domain" description="AMP-binding enzyme C-terminal" evidence="9">
    <location>
        <begin position="476"/>
        <end position="555"/>
    </location>
</feature>
<dbReference type="Pfam" id="PF13193">
    <property type="entry name" value="AMP-binding_C"/>
    <property type="match status" value="1"/>
</dbReference>
<reference evidence="10 11" key="1">
    <citation type="submission" date="2018-07" db="EMBL/GenBank/DDBJ databases">
        <title>Genome sequencing of Moraxellaceae gen. HYN0046.</title>
        <authorList>
            <person name="Kim M."/>
            <person name="Yi H."/>
        </authorList>
    </citation>
    <scope>NUCLEOTIDE SEQUENCE [LARGE SCALE GENOMIC DNA]</scope>
    <source>
        <strain evidence="10 11">HYN0046</strain>
    </source>
</reference>
<dbReference type="PROSITE" id="PS00455">
    <property type="entry name" value="AMP_BINDING"/>
    <property type="match status" value="1"/>
</dbReference>
<dbReference type="AlphaFoldDB" id="A0A345P5F8"/>
<dbReference type="SUPFAM" id="SSF56801">
    <property type="entry name" value="Acetyl-CoA synthetase-like"/>
    <property type="match status" value="1"/>
</dbReference>
<dbReference type="InterPro" id="IPR045851">
    <property type="entry name" value="AMP-bd_C_sf"/>
</dbReference>
<dbReference type="GO" id="GO:0004467">
    <property type="term" value="F:long-chain fatty acid-CoA ligase activity"/>
    <property type="evidence" value="ECO:0007669"/>
    <property type="project" value="UniProtKB-EC"/>
</dbReference>
<accession>A0A345P5F8</accession>
<dbReference type="PANTHER" id="PTHR43767">
    <property type="entry name" value="LONG-CHAIN-FATTY-ACID--COA LIGASE"/>
    <property type="match status" value="1"/>
</dbReference>
<evidence type="ECO:0000256" key="4">
    <source>
        <dbReference type="ARBA" id="ARBA00023136"/>
    </source>
</evidence>
<dbReference type="InterPro" id="IPR000873">
    <property type="entry name" value="AMP-dep_synth/lig_dom"/>
</dbReference>
<evidence type="ECO:0000256" key="5">
    <source>
        <dbReference type="ARBA" id="ARBA00026121"/>
    </source>
</evidence>
<dbReference type="EC" id="6.2.1.3" evidence="5"/>
<comment type="subcellular location">
    <subcellularLocation>
        <location evidence="1">Membrane</location>
        <topology evidence="1">Peripheral membrane protein</topology>
    </subcellularLocation>
</comment>
<keyword evidence="3" id="KW-0436">Ligase</keyword>
<dbReference type="RefSeq" id="WP_114898627.1">
    <property type="nucleotide sequence ID" value="NZ_CP031222.1"/>
</dbReference>
<protein>
    <recommendedName>
        <fullName evidence="6">Long-chain-fatty-acid--CoA ligase</fullName>
        <ecNumber evidence="5">6.2.1.3</ecNumber>
    </recommendedName>
    <alternativeName>
        <fullName evidence="7">Long-chain acyl-CoA synthetase</fullName>
    </alternativeName>
</protein>
<evidence type="ECO:0000313" key="10">
    <source>
        <dbReference type="EMBL" id="AXI02517.1"/>
    </source>
</evidence>
<dbReference type="InterPro" id="IPR050237">
    <property type="entry name" value="ATP-dep_AMP-bd_enzyme"/>
</dbReference>
<dbReference type="Pfam" id="PF00501">
    <property type="entry name" value="AMP-binding"/>
    <property type="match status" value="1"/>
</dbReference>
<dbReference type="OrthoDB" id="9803968at2"/>
<evidence type="ECO:0000256" key="7">
    <source>
        <dbReference type="ARBA" id="ARBA00042773"/>
    </source>
</evidence>
<dbReference type="Gene3D" id="3.30.300.30">
    <property type="match status" value="1"/>
</dbReference>
<sequence>MAQAKKNAPSVVARSNRDVALYVGRGRIAFNGQKTLLDLFSKAIEETLDSPAITFEKDTLSYRELSMSAKTLAAWMIHEAHIKPGDRIAIYLPNSLSYGVALYAAWLARAVVVNLGVAVVHHDVLFQLQDSSAKLLITTPNLLADIQTTLLQTGVRHIVTTRRNDYSSVQSILRELVSPKRWLQLIQSKETLLTHTRLREILSKRSHRVEWPVVESEDLAVLQYTSGTTGRAKGALLTHGSLLASLRQGQHVLGKSLESGSVILCPVTLQHILGLSTFLLTVSVRGTLVLSTISALMDNPKVLLEKPYDVMLGIPLLYDQLLKVSTNFKVNPKLRLFICGGGSASLSLQKQWHEHTGNYIIEGYGLSEASPLISATPPHRVRIGTSGVITPETEVRIVSNQGDPLGFNQAGELWVRGPQLMRGYWQLPQATSEVLTHDGWLRTGDIASLDEDGYLRVLERKKDVFWVHNELVFPQEIESAVAEHEDVVDCVAVQEILKNEQGDDATQRIIKLFVVARNGLTPERLSAYLQSHLKTNEIPDKIVFVDKVPRGPMGKVLRRLFQELPASVVSKVGSVLKMDEIVAKTADDKPDPDKEK</sequence>
<organism evidence="10 11">
    <name type="scientific">Aquirhabdus parva</name>
    <dbReference type="NCBI Taxonomy" id="2283318"/>
    <lineage>
        <taxon>Bacteria</taxon>
        <taxon>Pseudomonadati</taxon>
        <taxon>Pseudomonadota</taxon>
        <taxon>Gammaproteobacteria</taxon>
        <taxon>Moraxellales</taxon>
        <taxon>Moraxellaceae</taxon>
        <taxon>Aquirhabdus</taxon>
    </lineage>
</organism>
<evidence type="ECO:0000256" key="1">
    <source>
        <dbReference type="ARBA" id="ARBA00004170"/>
    </source>
</evidence>
<dbReference type="Gene3D" id="3.40.50.12780">
    <property type="entry name" value="N-terminal domain of ligase-like"/>
    <property type="match status" value="1"/>
</dbReference>
<dbReference type="KEGG" id="mbah:HYN46_06555"/>
<dbReference type="InterPro" id="IPR042099">
    <property type="entry name" value="ANL_N_sf"/>
</dbReference>
<evidence type="ECO:0000259" key="8">
    <source>
        <dbReference type="Pfam" id="PF00501"/>
    </source>
</evidence>
<dbReference type="Proteomes" id="UP000253940">
    <property type="component" value="Chromosome"/>
</dbReference>
<evidence type="ECO:0000256" key="3">
    <source>
        <dbReference type="ARBA" id="ARBA00022598"/>
    </source>
</evidence>
<gene>
    <name evidence="10" type="ORF">HYN46_06555</name>
</gene>
<evidence type="ECO:0000256" key="2">
    <source>
        <dbReference type="ARBA" id="ARBA00005005"/>
    </source>
</evidence>
<name>A0A345P5F8_9GAMM</name>
<evidence type="ECO:0000259" key="9">
    <source>
        <dbReference type="Pfam" id="PF13193"/>
    </source>
</evidence>
<evidence type="ECO:0000256" key="6">
    <source>
        <dbReference type="ARBA" id="ARBA00039545"/>
    </source>
</evidence>
<dbReference type="InterPro" id="IPR025110">
    <property type="entry name" value="AMP-bd_C"/>
</dbReference>
<proteinExistence type="predicted"/>
<comment type="pathway">
    <text evidence="2">Lipid metabolism; fatty acid beta-oxidation.</text>
</comment>
<dbReference type="InterPro" id="IPR020845">
    <property type="entry name" value="AMP-binding_CS"/>
</dbReference>
<evidence type="ECO:0000313" key="11">
    <source>
        <dbReference type="Proteomes" id="UP000253940"/>
    </source>
</evidence>
<dbReference type="EMBL" id="CP031222">
    <property type="protein sequence ID" value="AXI02517.1"/>
    <property type="molecule type" value="Genomic_DNA"/>
</dbReference>
<feature type="domain" description="AMP-dependent synthetase/ligase" evidence="8">
    <location>
        <begin position="41"/>
        <end position="425"/>
    </location>
</feature>
<dbReference type="PANTHER" id="PTHR43767:SF8">
    <property type="entry name" value="LONG-CHAIN-FATTY-ACID--COA LIGASE"/>
    <property type="match status" value="1"/>
</dbReference>
<keyword evidence="11" id="KW-1185">Reference proteome</keyword>
<dbReference type="GO" id="GO:0016020">
    <property type="term" value="C:membrane"/>
    <property type="evidence" value="ECO:0007669"/>
    <property type="project" value="UniProtKB-SubCell"/>
</dbReference>